<dbReference type="OrthoDB" id="9760225at2"/>
<dbReference type="GO" id="GO:1990351">
    <property type="term" value="C:transporter complex"/>
    <property type="evidence" value="ECO:0007669"/>
    <property type="project" value="TreeGrafter"/>
</dbReference>
<dbReference type="EMBL" id="FZOL01000014">
    <property type="protein sequence ID" value="SNS76509.1"/>
    <property type="molecule type" value="Genomic_DNA"/>
</dbReference>
<evidence type="ECO:0000256" key="3">
    <source>
        <dbReference type="ARBA" id="ARBA00023237"/>
    </source>
</evidence>
<evidence type="ECO:0000259" key="6">
    <source>
        <dbReference type="Pfam" id="PF03968"/>
    </source>
</evidence>
<organism evidence="8 9">
    <name type="scientific">Pseudomonas japonica</name>
    <dbReference type="NCBI Taxonomy" id="256466"/>
    <lineage>
        <taxon>Bacteria</taxon>
        <taxon>Pseudomonadati</taxon>
        <taxon>Pseudomonadota</taxon>
        <taxon>Gammaproteobacteria</taxon>
        <taxon>Pseudomonadales</taxon>
        <taxon>Pseudomonadaceae</taxon>
        <taxon>Pseudomonas</taxon>
    </lineage>
</organism>
<dbReference type="RefSeq" id="WP_042123905.1">
    <property type="nucleotide sequence ID" value="NZ_FZOL01000014.1"/>
</dbReference>
<dbReference type="Gene3D" id="2.60.450.10">
    <property type="entry name" value="Lipopolysaccharide (LPS) transport protein A like domain"/>
    <property type="match status" value="1"/>
</dbReference>
<reference evidence="9" key="1">
    <citation type="submission" date="2017-06" db="EMBL/GenBank/DDBJ databases">
        <authorList>
            <person name="Varghese N."/>
            <person name="Submissions S."/>
        </authorList>
    </citation>
    <scope>NUCLEOTIDE SEQUENCE [LARGE SCALE GENOMIC DNA]</scope>
    <source>
        <strain evidence="9">DSM 22348</strain>
    </source>
</reference>
<evidence type="ECO:0000259" key="7">
    <source>
        <dbReference type="Pfam" id="PF04453"/>
    </source>
</evidence>
<feature type="chain" id="PRO_5011321848" description="LPS-assembly protein LptD" evidence="4">
    <location>
        <begin position="34"/>
        <end position="951"/>
    </location>
</feature>
<comment type="function">
    <text evidence="4">Together with LptE, is involved in the assembly of lipopolysaccharide (LPS) at the surface of the outer membrane.</text>
</comment>
<dbReference type="InterPro" id="IPR007543">
    <property type="entry name" value="LptD_C"/>
</dbReference>
<sequence precursor="true">MALKSPAFRKKFPLLVTGGLLALQPLATSYVVAAEQFDCQVSASGGWDCKPKTNAAALPPRPIHDGAAVSSANATPEQAGSVEDNGPKPVLVTEAKGRGLKSRSADYSHLDWVPREKLTAAQLAEAGPYCAGAYIEPIRPGMNDDTPKDEAPTFIGAKVSRYQQEQQIATLAGDVVMRQGSMQVEADEANLYQAENRGELSGNVKIRDNGSLVVGDHADIQLDTGEAKVDNAEYVMHKSRVRGSALYAKRAENAIIRLKDGTYTTCEPNSNAWQLKGNNITLNPATGFGTATNVTLRVKDIPVLYTPYIYFPIDDRRQSGFLPPSFSTSGDTGFMLVTPYYFNLAPNYDATLYPRYMAKRGLLMEGEFRYLTPSSEGQFGGAWLNDREDERKLQTDYKDQRWMVNWQHKGGLDERLMAEVDYTDISDPFYFQDLESDQIGVESRDFINQRGKLTYRGDSYTAALNVHAFELATISQITPYDRLPQITFNGMLPYHPGGFEFSYQTEAVRFDRNLKDDLVFDKDGQPDLSVGAVYDSANNIIGGKRLDENIFGVARSNGTRLNAAPMISLPMRASYGFLTPSIKYVSTYYNLDLDAKGKDDIRKLAAANPEALRLQGDFSGTQTRNVPIFSVDSGLYFDRQTQWFNKNYTQTLEPRLYYLYVPYENQSDIPLFDSGETLFNYSSLFRDNRFSGTDRIGDENKLSLGVTNRWIEENGFERQRFSIGQAVYFKDRKVQLPGIDYRTRADAKSDVSPYALEYEYRFNRDWRFNSDFNWDPDSRSTRSGSAMFHYQPEDNVNKVVNLGYRYRNDTISYNSLTGQWQVGGGDYGSPGDANYIKDYYKIQQHDFSVMWPIVPQWTAIARWQHDYNRNRTLEAFGGFEYDNCCWKLRLINRYWIDYDDFSQATPQNEKGDHGVFLQIVLKGLGGVVGNKVESFLDKGIQGYRTREDQAY</sequence>
<feature type="signal peptide" evidence="4">
    <location>
        <begin position="1"/>
        <end position="33"/>
    </location>
</feature>
<evidence type="ECO:0000313" key="9">
    <source>
        <dbReference type="Proteomes" id="UP000198407"/>
    </source>
</evidence>
<evidence type="ECO:0000256" key="1">
    <source>
        <dbReference type="ARBA" id="ARBA00022729"/>
    </source>
</evidence>
<dbReference type="InterPro" id="IPR020889">
    <property type="entry name" value="LipoPS_assembly_LptD"/>
</dbReference>
<dbReference type="HAMAP" id="MF_01411">
    <property type="entry name" value="LPS_assembly_LptD"/>
    <property type="match status" value="1"/>
</dbReference>
<comment type="caution">
    <text evidence="4">Lacks conserved residue(s) required for the propagation of feature annotation.</text>
</comment>
<feature type="domain" description="LptD C-terminal" evidence="7">
    <location>
        <begin position="400"/>
        <end position="857"/>
    </location>
</feature>
<proteinExistence type="inferred from homology"/>
<dbReference type="Proteomes" id="UP000198407">
    <property type="component" value="Unassembled WGS sequence"/>
</dbReference>
<dbReference type="GO" id="GO:0009279">
    <property type="term" value="C:cell outer membrane"/>
    <property type="evidence" value="ECO:0007669"/>
    <property type="project" value="UniProtKB-SubCell"/>
</dbReference>
<dbReference type="PANTHER" id="PTHR30189">
    <property type="entry name" value="LPS-ASSEMBLY PROTEIN"/>
    <property type="match status" value="1"/>
</dbReference>
<dbReference type="STRING" id="1215104.GCA_000730585_03348"/>
<comment type="similarity">
    <text evidence="4">Belongs to the LptD family.</text>
</comment>
<evidence type="ECO:0000313" key="8">
    <source>
        <dbReference type="EMBL" id="SNS76509.1"/>
    </source>
</evidence>
<comment type="subcellular location">
    <subcellularLocation>
        <location evidence="4">Cell outer membrane</location>
    </subcellularLocation>
</comment>
<evidence type="ECO:0000256" key="4">
    <source>
        <dbReference type="HAMAP-Rule" id="MF_01411"/>
    </source>
</evidence>
<dbReference type="GO" id="GO:0015920">
    <property type="term" value="P:lipopolysaccharide transport"/>
    <property type="evidence" value="ECO:0007669"/>
    <property type="project" value="InterPro"/>
</dbReference>
<keyword evidence="1 4" id="KW-0732">Signal</keyword>
<protein>
    <recommendedName>
        <fullName evidence="4">LPS-assembly protein LptD</fullName>
    </recommendedName>
</protein>
<evidence type="ECO:0000256" key="5">
    <source>
        <dbReference type="SAM" id="MobiDB-lite"/>
    </source>
</evidence>
<accession>A0A239H511</accession>
<keyword evidence="3 4" id="KW-0998">Cell outer membrane</keyword>
<dbReference type="PANTHER" id="PTHR30189:SF1">
    <property type="entry name" value="LPS-ASSEMBLY PROTEIN LPTD"/>
    <property type="match status" value="1"/>
</dbReference>
<comment type="subunit">
    <text evidence="4">Component of the lipopolysaccharide transport and assembly complex. Interacts with LptE and LptA.</text>
</comment>
<dbReference type="GO" id="GO:0043165">
    <property type="term" value="P:Gram-negative-bacterium-type cell outer membrane assembly"/>
    <property type="evidence" value="ECO:0007669"/>
    <property type="project" value="UniProtKB-UniRule"/>
</dbReference>
<dbReference type="AlphaFoldDB" id="A0A239H511"/>
<dbReference type="Pfam" id="PF03968">
    <property type="entry name" value="LptD_N"/>
    <property type="match status" value="1"/>
</dbReference>
<name>A0A239H511_9PSED</name>
<keyword evidence="2 4" id="KW-0472">Membrane</keyword>
<evidence type="ECO:0000256" key="2">
    <source>
        <dbReference type="ARBA" id="ARBA00023136"/>
    </source>
</evidence>
<keyword evidence="9" id="KW-1185">Reference proteome</keyword>
<dbReference type="Pfam" id="PF04453">
    <property type="entry name" value="LptD"/>
    <property type="match status" value="1"/>
</dbReference>
<dbReference type="InterPro" id="IPR005653">
    <property type="entry name" value="OstA-like_N"/>
</dbReference>
<feature type="region of interest" description="Disordered" evidence="5">
    <location>
        <begin position="56"/>
        <end position="90"/>
    </location>
</feature>
<feature type="domain" description="Organic solvent tolerance-like N-terminal" evidence="6">
    <location>
        <begin position="155"/>
        <end position="287"/>
    </location>
</feature>
<dbReference type="InterPro" id="IPR050218">
    <property type="entry name" value="LptD"/>
</dbReference>
<gene>
    <name evidence="4" type="primary">lptD</name>
    <name evidence="8" type="ORF">SAMN05444352_114122</name>
</gene>